<evidence type="ECO:0000313" key="2">
    <source>
        <dbReference type="Proteomes" id="UP000268007"/>
    </source>
</evidence>
<accession>A0A495J6R8</accession>
<keyword evidence="2" id="KW-1185">Reference proteome</keyword>
<reference evidence="1 2" key="1">
    <citation type="submission" date="2018-10" db="EMBL/GenBank/DDBJ databases">
        <title>Genomic Encyclopedia of Archaeal and Bacterial Type Strains, Phase II (KMG-II): from individual species to whole genera.</title>
        <authorList>
            <person name="Goeker M."/>
        </authorList>
    </citation>
    <scope>NUCLEOTIDE SEQUENCE [LARGE SCALE GENOMIC DNA]</scope>
    <source>
        <strain evidence="1 2">DSM 18602</strain>
    </source>
</reference>
<organism evidence="1 2">
    <name type="scientific">Mucilaginibacter gracilis</name>
    <dbReference type="NCBI Taxonomy" id="423350"/>
    <lineage>
        <taxon>Bacteria</taxon>
        <taxon>Pseudomonadati</taxon>
        <taxon>Bacteroidota</taxon>
        <taxon>Sphingobacteriia</taxon>
        <taxon>Sphingobacteriales</taxon>
        <taxon>Sphingobacteriaceae</taxon>
        <taxon>Mucilaginibacter</taxon>
    </lineage>
</organism>
<name>A0A495J6R8_9SPHI</name>
<dbReference type="Proteomes" id="UP000268007">
    <property type="component" value="Unassembled WGS sequence"/>
</dbReference>
<gene>
    <name evidence="1" type="ORF">BDD43_4670</name>
</gene>
<dbReference type="AlphaFoldDB" id="A0A495J6R8"/>
<sequence length="224" mass="26025">MMDPQIQTALTSAVAVFAEKNELNTKAIQNDLIKVFSSDEDFLSKVDLLDAAFDDYPQMEALREVFFDLLLMNFFSADVIKLEEDYLDSPEWEQIEEDTLDRGTELLNVLLYLNECKDEDIEPELEDFLKEFLLVEEDEFQDEHRIYEPIIANQILMESSVEDIAKAAVGIDEESELKELFYPIMCFFYDVEPSTDVKKTIEQNSVAQDFDMAVFTILENFNQN</sequence>
<evidence type="ECO:0000313" key="1">
    <source>
        <dbReference type="EMBL" id="RKR84433.1"/>
    </source>
</evidence>
<proteinExistence type="predicted"/>
<protein>
    <submittedName>
        <fullName evidence="1">Uncharacterized protein</fullName>
    </submittedName>
</protein>
<dbReference type="EMBL" id="RBKU01000001">
    <property type="protein sequence ID" value="RKR84433.1"/>
    <property type="molecule type" value="Genomic_DNA"/>
</dbReference>
<comment type="caution">
    <text evidence="1">The sequence shown here is derived from an EMBL/GenBank/DDBJ whole genome shotgun (WGS) entry which is preliminary data.</text>
</comment>